<comment type="caution">
    <text evidence="3">The sequence shown here is derived from an EMBL/GenBank/DDBJ whole genome shotgun (WGS) entry which is preliminary data.</text>
</comment>
<feature type="domain" description="Nucleolar 27S pre-rRNA processing Urb2/Npa2 C-terminal" evidence="2">
    <location>
        <begin position="1399"/>
        <end position="1710"/>
    </location>
</feature>
<dbReference type="InterPro" id="IPR052609">
    <property type="entry name" value="Ribosome_Biogenesis_Reg"/>
</dbReference>
<dbReference type="PANTHER" id="PTHR15682">
    <property type="entry name" value="UNHEALTHY RIBOSOME BIOGENESIS PROTEIN 2 HOMOLOG"/>
    <property type="match status" value="1"/>
</dbReference>
<keyword evidence="4" id="KW-1185">Reference proteome</keyword>
<dbReference type="GO" id="GO:0042254">
    <property type="term" value="P:ribosome biogenesis"/>
    <property type="evidence" value="ECO:0007669"/>
    <property type="project" value="TreeGrafter"/>
</dbReference>
<dbReference type="Proteomes" id="UP001143981">
    <property type="component" value="Unassembled WGS sequence"/>
</dbReference>
<feature type="region of interest" description="Disordered" evidence="1">
    <location>
        <begin position="600"/>
        <end position="621"/>
    </location>
</feature>
<dbReference type="InterPro" id="IPR018849">
    <property type="entry name" value="Urb2/Npa2_C"/>
</dbReference>
<name>A0A9W7YIL8_9FUNG</name>
<evidence type="ECO:0000313" key="4">
    <source>
        <dbReference type="Proteomes" id="UP001143981"/>
    </source>
</evidence>
<gene>
    <name evidence="3" type="ORF">LPJ61_000084</name>
</gene>
<reference evidence="3" key="1">
    <citation type="submission" date="2022-07" db="EMBL/GenBank/DDBJ databases">
        <title>Phylogenomic reconstructions and comparative analyses of Kickxellomycotina fungi.</title>
        <authorList>
            <person name="Reynolds N.K."/>
            <person name="Stajich J.E."/>
            <person name="Barry K."/>
            <person name="Grigoriev I.V."/>
            <person name="Crous P."/>
            <person name="Smith M.E."/>
        </authorList>
    </citation>
    <scope>NUCLEOTIDE SEQUENCE</scope>
    <source>
        <strain evidence="3">BCRC 34381</strain>
    </source>
</reference>
<organism evidence="3 4">
    <name type="scientific">Coemansia biformis</name>
    <dbReference type="NCBI Taxonomy" id="1286918"/>
    <lineage>
        <taxon>Eukaryota</taxon>
        <taxon>Fungi</taxon>
        <taxon>Fungi incertae sedis</taxon>
        <taxon>Zoopagomycota</taxon>
        <taxon>Kickxellomycotina</taxon>
        <taxon>Kickxellomycetes</taxon>
        <taxon>Kickxellales</taxon>
        <taxon>Kickxellaceae</taxon>
        <taxon>Coemansia</taxon>
    </lineage>
</organism>
<dbReference type="OrthoDB" id="160374at2759"/>
<dbReference type="Pfam" id="PF10441">
    <property type="entry name" value="Urb2"/>
    <property type="match status" value="1"/>
</dbReference>
<protein>
    <recommendedName>
        <fullName evidence="2">Nucleolar 27S pre-rRNA processing Urb2/Npa2 C-terminal domain-containing protein</fullName>
    </recommendedName>
</protein>
<evidence type="ECO:0000259" key="2">
    <source>
        <dbReference type="Pfam" id="PF10441"/>
    </source>
</evidence>
<dbReference type="GO" id="GO:0005730">
    <property type="term" value="C:nucleolus"/>
    <property type="evidence" value="ECO:0007669"/>
    <property type="project" value="TreeGrafter"/>
</dbReference>
<sequence>MTLSVRRHAGSEYRNHRQPGTTDMGGPVQPELDALLEGADISSTEGLTRTLRAASLPASQRLALAWAMFDSSGGGGAHSDDIRRLSAMLVRKNELLAEWLFSSMLRELKSAKQGQHMLHRDPAAISLLVRVLESIGQSLVPGAVLDLRGVLQGPLMPLFFGAFKEGPDAGSARYVAQMAELWRFVVGSTADGLEMLSAQPDQLAQLLALVVAAYMGAESAESSELSDALREMSTLVAHTMRCACETSFNPRKMFSLFDEKLLPLCLQLACDVHSETRDGALDMLQAGLFHVECMGRLISALNEKQPASSDGEQNYAGSLFAQLTSALAAADADLRARYAAALPGLLARYLLAAALVCSETRSMAASTLGLSAVAANPLAVTRVEMGAACLGMFTYLYALLSPHCSDERVLAATNQLVRVYFGDVCFGTVRNTSALGSEVHQKQADALGVWLASLISPVLRDENAAASALVLVLQGVDLALDAGPDSVKAYSVQVLGALARVPEAAAEAGATVLSHLTLTLQKSRQLDSMVCSLAEIRAGLPAHGSAKRVNLLVAPAFLRELGQAVSQSMPHAQVAACLAALVDAIVAEAHKVACTDADAGEKGRKRRRLGDGRAPGSTKGPPCGGTIEVLAAVTAAFVLASVATVSTEHQRVLYSGMLAEKYDQLAAALAGGRLAWARLLLHYAFVETAAQMDGTERWLRTCTHPERVRSCVLPPDTTGSLDDADGPQIATLSMLVAFQAAAHWATFAASQRAGIIPDAVSAKVDACAASATAANMVSSHFPESCLALPFAAGASAAADAGDGPADRQQGWGPWNGQAHCIGESNFKRAQWRLLLDWLDLACEYADDRTMQRITMRLVAGFVVPATGDDSDDGGESAHALLESAGFFEMARVRETLAAALAECVLQMWQAHVSHTCGSSRPPKLYRKIAGAFESIATHAAAGVTAAADAFASIGGDTVKLVGAAEDLRDKHRLSPAQSAAWIQLVQSLLRFPVVYWGQPHAQAVLALALVADFGISSALSSDVDARTLRTLARALVGRLLQHTPALSADLLPCATRAIDHWTTIPHQSSELTECSQRVVCLTMDVLARSAFGQADKAAGSACRKACASLYGRFDTMSSRDVGSTGGFVLEALGAVARVAQQCAEKAQPRSGSDKWAGLLKPWLAQTSLRIAERLNVGSPGCSEDSQLTAGYVALYCTLKRLYTGATETSGDGDDNVDGDADLVRQVGVVLSSAAQLPGVLVLALVLYAIHGTAELGASAPGLLAYLTRFIADNGDADSGEQPFVRTMIAAIVGGVVQTGESLGDAVVGGAIEPLLRMLDEDAFASFFASCLSNLRCGGTRAAAASSQTILAFVRLGDRQDGGSGCVRRQRVVQRNVGSILSALHAHVCANRSLGAAFNALAIVNELAVASSARFAMFDVSESLAIISALTLMPPDVPAGSGGELAADLYCRVCRVLSGIVRRHTGLVLDSISLLVGILRSLLHAFVEPADTEKASRQRLDTAATPWVVACAPLPAQCAEAYSRVLNDLCRARRSDAPGGKQQRIRDRGAPAGEYVKMTRGTGASGVASVVAMYAPLILAEYCVIQSGGAALAGAPRMQADVLGKDSNYNTAFRGLSWRPVPVLSVASGTGTEPGATRGSIIASPALREALLPGWYALLDIMTGDDRGTLLVLLAGSSAVPSAFGPGRHDGAHEVLKALHQSYIDFYKFTGNV</sequence>
<feature type="region of interest" description="Disordered" evidence="1">
    <location>
        <begin position="1"/>
        <end position="30"/>
    </location>
</feature>
<evidence type="ECO:0000256" key="1">
    <source>
        <dbReference type="SAM" id="MobiDB-lite"/>
    </source>
</evidence>
<accession>A0A9W7YIL8</accession>
<dbReference type="EMBL" id="JANBOI010000001">
    <property type="protein sequence ID" value="KAJ1736300.1"/>
    <property type="molecule type" value="Genomic_DNA"/>
</dbReference>
<evidence type="ECO:0000313" key="3">
    <source>
        <dbReference type="EMBL" id="KAJ1736300.1"/>
    </source>
</evidence>
<proteinExistence type="predicted"/>
<dbReference type="PANTHER" id="PTHR15682:SF2">
    <property type="entry name" value="UNHEALTHY RIBOSOME BIOGENESIS PROTEIN 2 HOMOLOG"/>
    <property type="match status" value="1"/>
</dbReference>